<evidence type="ECO:0000256" key="1">
    <source>
        <dbReference type="ARBA" id="ARBA00004127"/>
    </source>
</evidence>
<proteinExistence type="predicted"/>
<comment type="subcellular location">
    <subcellularLocation>
        <location evidence="1">Endomembrane system</location>
        <topology evidence="1">Multi-pass membrane protein</topology>
    </subcellularLocation>
</comment>
<feature type="domain" description="DUF202" evidence="6">
    <location>
        <begin position="8"/>
        <end position="68"/>
    </location>
</feature>
<gene>
    <name evidence="7" type="ORF">SUH3_20645</name>
</gene>
<feature type="transmembrane region" description="Helical" evidence="5">
    <location>
        <begin position="15"/>
        <end position="36"/>
    </location>
</feature>
<accession>A0A073J090</accession>
<comment type="caution">
    <text evidence="7">The sequence shown here is derived from an EMBL/GenBank/DDBJ whole genome shotgun (WGS) entry which is preliminary data.</text>
</comment>
<dbReference type="AlphaFoldDB" id="A0A073J090"/>
<dbReference type="GeneID" id="68871331"/>
<dbReference type="Pfam" id="PF02656">
    <property type="entry name" value="DUF202"/>
    <property type="match status" value="1"/>
</dbReference>
<dbReference type="EMBL" id="JAMD01000006">
    <property type="protein sequence ID" value="KEJ95399.1"/>
    <property type="molecule type" value="Genomic_DNA"/>
</dbReference>
<sequence length="108" mass="11777">MIERYSEHASNERTFLSWVRTVIAIVGFGLGAARLSQTRADIWSEVVMLAAGALVILLAFLRMRHVRRNIASAEPIDDTALTADAFLLVLVAALFGLIAAFGIHVTPQ</sequence>
<feature type="transmembrane region" description="Helical" evidence="5">
    <location>
        <begin position="81"/>
        <end position="103"/>
    </location>
</feature>
<protein>
    <recommendedName>
        <fullName evidence="6">DUF202 domain-containing protein</fullName>
    </recommendedName>
</protein>
<feature type="transmembrane region" description="Helical" evidence="5">
    <location>
        <begin position="42"/>
        <end position="61"/>
    </location>
</feature>
<evidence type="ECO:0000259" key="6">
    <source>
        <dbReference type="Pfam" id="PF02656"/>
    </source>
</evidence>
<dbReference type="GO" id="GO:0012505">
    <property type="term" value="C:endomembrane system"/>
    <property type="evidence" value="ECO:0007669"/>
    <property type="project" value="UniProtKB-SubCell"/>
</dbReference>
<reference evidence="7 8" key="1">
    <citation type="submission" date="2014-01" db="EMBL/GenBank/DDBJ databases">
        <title>Sulfitobacter sp. H3 (MCCC 1A00686) Genome Sequencing.</title>
        <authorList>
            <person name="Lai Q."/>
            <person name="Hong Z."/>
        </authorList>
    </citation>
    <scope>NUCLEOTIDE SEQUENCE [LARGE SCALE GENOMIC DNA]</scope>
    <source>
        <strain evidence="7 8">H3</strain>
    </source>
</reference>
<evidence type="ECO:0000256" key="5">
    <source>
        <dbReference type="SAM" id="Phobius"/>
    </source>
</evidence>
<dbReference type="Proteomes" id="UP000027746">
    <property type="component" value="Unassembled WGS sequence"/>
</dbReference>
<keyword evidence="4 5" id="KW-0472">Membrane</keyword>
<evidence type="ECO:0000256" key="2">
    <source>
        <dbReference type="ARBA" id="ARBA00022692"/>
    </source>
</evidence>
<organism evidence="7 8">
    <name type="scientific">Pseudosulfitobacter pseudonitzschiae</name>
    <dbReference type="NCBI Taxonomy" id="1402135"/>
    <lineage>
        <taxon>Bacteria</taxon>
        <taxon>Pseudomonadati</taxon>
        <taxon>Pseudomonadota</taxon>
        <taxon>Alphaproteobacteria</taxon>
        <taxon>Rhodobacterales</taxon>
        <taxon>Roseobacteraceae</taxon>
        <taxon>Pseudosulfitobacter</taxon>
    </lineage>
</organism>
<evidence type="ECO:0000256" key="3">
    <source>
        <dbReference type="ARBA" id="ARBA00022989"/>
    </source>
</evidence>
<dbReference type="RefSeq" id="WP_037926506.1">
    <property type="nucleotide sequence ID" value="NZ_CP054599.1"/>
</dbReference>
<keyword evidence="8" id="KW-1185">Reference proteome</keyword>
<keyword evidence="2 5" id="KW-0812">Transmembrane</keyword>
<evidence type="ECO:0000256" key="4">
    <source>
        <dbReference type="ARBA" id="ARBA00023136"/>
    </source>
</evidence>
<dbReference type="OrthoDB" id="582337at2"/>
<keyword evidence="3 5" id="KW-1133">Transmembrane helix</keyword>
<evidence type="ECO:0000313" key="8">
    <source>
        <dbReference type="Proteomes" id="UP000027746"/>
    </source>
</evidence>
<evidence type="ECO:0000313" key="7">
    <source>
        <dbReference type="EMBL" id="KEJ95399.1"/>
    </source>
</evidence>
<name>A0A073J090_9RHOB</name>
<dbReference type="InterPro" id="IPR003807">
    <property type="entry name" value="DUF202"/>
</dbReference>